<reference evidence="2 3" key="1">
    <citation type="submission" date="2008-03" db="EMBL/GenBank/DDBJ databases">
        <title>Complete sequence of Leptothrix cholodnii SP-6.</title>
        <authorList>
            <consortium name="US DOE Joint Genome Institute"/>
            <person name="Copeland A."/>
            <person name="Lucas S."/>
            <person name="Lapidus A."/>
            <person name="Glavina del Rio T."/>
            <person name="Dalin E."/>
            <person name="Tice H."/>
            <person name="Bruce D."/>
            <person name="Goodwin L."/>
            <person name="Pitluck S."/>
            <person name="Chertkov O."/>
            <person name="Brettin T."/>
            <person name="Detter J.C."/>
            <person name="Han C."/>
            <person name="Kuske C.R."/>
            <person name="Schmutz J."/>
            <person name="Larimer F."/>
            <person name="Land M."/>
            <person name="Hauser L."/>
            <person name="Kyrpides N."/>
            <person name="Lykidis A."/>
            <person name="Emerson D."/>
            <person name="Richardson P."/>
        </authorList>
    </citation>
    <scope>NUCLEOTIDE SEQUENCE [LARGE SCALE GENOMIC DNA]</scope>
    <source>
        <strain evidence="3">ATCC 51168 / LMG 8142 / SP-6</strain>
    </source>
</reference>
<evidence type="ECO:0000313" key="2">
    <source>
        <dbReference type="EMBL" id="ACB34656.1"/>
    </source>
</evidence>
<accession>B1Y4U3</accession>
<dbReference type="PROSITE" id="PS00889">
    <property type="entry name" value="CNMP_BINDING_2"/>
    <property type="match status" value="1"/>
</dbReference>
<dbReference type="GO" id="GO:0005829">
    <property type="term" value="C:cytosol"/>
    <property type="evidence" value="ECO:0007669"/>
    <property type="project" value="TreeGrafter"/>
</dbReference>
<sequence>MQAQRIEMLQRMPIFGALSPSALEFLLAQTRLREVRAREFFFRQGEPACSMYVLETGEVSVRKSWRDRDFKLRTLGPGDCFGEMALMDLADRSASVRADADCVAIELSPDDLLRLYEHDVEQFALVQMNIGREVCRRLRVTDELLFQAMVGELPSSVDTVFQSL</sequence>
<evidence type="ECO:0000313" key="3">
    <source>
        <dbReference type="Proteomes" id="UP000001693"/>
    </source>
</evidence>
<dbReference type="AlphaFoldDB" id="B1Y4U3"/>
<dbReference type="PANTHER" id="PTHR24567">
    <property type="entry name" value="CRP FAMILY TRANSCRIPTIONAL REGULATORY PROTEIN"/>
    <property type="match status" value="1"/>
</dbReference>
<dbReference type="InterPro" id="IPR000595">
    <property type="entry name" value="cNMP-bd_dom"/>
</dbReference>
<dbReference type="STRING" id="395495.Lcho_2391"/>
<dbReference type="InterPro" id="IPR018488">
    <property type="entry name" value="cNMP-bd_CS"/>
</dbReference>
<dbReference type="SMART" id="SM00100">
    <property type="entry name" value="cNMP"/>
    <property type="match status" value="1"/>
</dbReference>
<dbReference type="Pfam" id="PF00027">
    <property type="entry name" value="cNMP_binding"/>
    <property type="match status" value="1"/>
</dbReference>
<dbReference type="KEGG" id="lch:Lcho_2391"/>
<dbReference type="InterPro" id="IPR014710">
    <property type="entry name" value="RmlC-like_jellyroll"/>
</dbReference>
<dbReference type="RefSeq" id="WP_012347412.1">
    <property type="nucleotide sequence ID" value="NC_010524.1"/>
</dbReference>
<evidence type="ECO:0000259" key="1">
    <source>
        <dbReference type="PROSITE" id="PS50042"/>
    </source>
</evidence>
<dbReference type="OrthoDB" id="8565101at2"/>
<dbReference type="EMBL" id="CP001013">
    <property type="protein sequence ID" value="ACB34656.1"/>
    <property type="molecule type" value="Genomic_DNA"/>
</dbReference>
<gene>
    <name evidence="2" type="ordered locus">Lcho_2391</name>
</gene>
<dbReference type="PROSITE" id="PS50042">
    <property type="entry name" value="CNMP_BINDING_3"/>
    <property type="match status" value="1"/>
</dbReference>
<name>B1Y4U3_LEPCP</name>
<dbReference type="InterPro" id="IPR050397">
    <property type="entry name" value="Env_Response_Regulators"/>
</dbReference>
<dbReference type="InterPro" id="IPR018490">
    <property type="entry name" value="cNMP-bd_dom_sf"/>
</dbReference>
<dbReference type="Gene3D" id="2.60.120.10">
    <property type="entry name" value="Jelly Rolls"/>
    <property type="match status" value="1"/>
</dbReference>
<dbReference type="HOGENOM" id="CLU_075053_16_0_4"/>
<keyword evidence="3" id="KW-1185">Reference proteome</keyword>
<proteinExistence type="predicted"/>
<dbReference type="PANTHER" id="PTHR24567:SF68">
    <property type="entry name" value="DNA-BINDING TRANSCRIPTIONAL DUAL REGULATOR CRP"/>
    <property type="match status" value="1"/>
</dbReference>
<dbReference type="GO" id="GO:0003700">
    <property type="term" value="F:DNA-binding transcription factor activity"/>
    <property type="evidence" value="ECO:0007669"/>
    <property type="project" value="TreeGrafter"/>
</dbReference>
<organism evidence="2 3">
    <name type="scientific">Leptothrix cholodnii (strain ATCC 51168 / LMG 8142 / SP-6)</name>
    <name type="common">Leptothrix discophora (strain SP-6)</name>
    <dbReference type="NCBI Taxonomy" id="395495"/>
    <lineage>
        <taxon>Bacteria</taxon>
        <taxon>Pseudomonadati</taxon>
        <taxon>Pseudomonadota</taxon>
        <taxon>Betaproteobacteria</taxon>
        <taxon>Burkholderiales</taxon>
        <taxon>Sphaerotilaceae</taxon>
        <taxon>Leptothrix</taxon>
    </lineage>
</organism>
<dbReference type="CDD" id="cd00038">
    <property type="entry name" value="CAP_ED"/>
    <property type="match status" value="1"/>
</dbReference>
<dbReference type="eggNOG" id="COG0664">
    <property type="taxonomic scope" value="Bacteria"/>
</dbReference>
<dbReference type="SUPFAM" id="SSF51206">
    <property type="entry name" value="cAMP-binding domain-like"/>
    <property type="match status" value="1"/>
</dbReference>
<dbReference type="Proteomes" id="UP000001693">
    <property type="component" value="Chromosome"/>
</dbReference>
<feature type="domain" description="Cyclic nucleotide-binding" evidence="1">
    <location>
        <begin position="14"/>
        <end position="115"/>
    </location>
</feature>
<protein>
    <submittedName>
        <fullName evidence="2">Cyclic nucleotide-binding protein</fullName>
    </submittedName>
</protein>